<evidence type="ECO:0000313" key="2">
    <source>
        <dbReference type="EMBL" id="HDC84722.1"/>
    </source>
</evidence>
<protein>
    <submittedName>
        <fullName evidence="2">Uncharacterized protein</fullName>
    </submittedName>
</protein>
<proteinExistence type="predicted"/>
<name>A0A481DQT9_PIG</name>
<evidence type="ECO:0000256" key="1">
    <source>
        <dbReference type="SAM" id="MobiDB-lite"/>
    </source>
</evidence>
<dbReference type="AlphaFoldDB" id="A0A481DQT9"/>
<feature type="compositionally biased region" description="Low complexity" evidence="1">
    <location>
        <begin position="206"/>
        <end position="218"/>
    </location>
</feature>
<reference evidence="2" key="1">
    <citation type="journal article" date="2019" name="PeerJ">
        <title>Genes of the pig, Sus scrofa, reconstructed with EvidentialGene.</title>
        <authorList>
            <person name="Gilbert D.G."/>
        </authorList>
    </citation>
    <scope>NUCLEOTIDE SEQUENCE</scope>
</reference>
<sequence>MGPGPLGGEQGHLYIVRGRAVARQTLGPLVQAAVEWEALVLTVQVDASDGVPLRPRLCAFHWELGNQLLVILVERHEAKEAAHIVGSQHPRVHLGRALEELVLVGAVLCPVGLLAVAEWGAVMLEALGQEHQDGHHADEQPPEELVREGAGLRAGKGLPAVPPPREEVAGAGQSQWAELNLASEPPEGWLCPSLAPGPTFPPAAGSSDWDSSFLSSLA</sequence>
<feature type="region of interest" description="Disordered" evidence="1">
    <location>
        <begin position="154"/>
        <end position="218"/>
    </location>
</feature>
<organism evidence="2">
    <name type="scientific">Sus scrofa</name>
    <name type="common">Pig</name>
    <dbReference type="NCBI Taxonomy" id="9823"/>
    <lineage>
        <taxon>Eukaryota</taxon>
        <taxon>Metazoa</taxon>
        <taxon>Chordata</taxon>
        <taxon>Craniata</taxon>
        <taxon>Vertebrata</taxon>
        <taxon>Euteleostomi</taxon>
        <taxon>Mammalia</taxon>
        <taxon>Eutheria</taxon>
        <taxon>Laurasiatheria</taxon>
        <taxon>Artiodactyla</taxon>
        <taxon>Suina</taxon>
        <taxon>Suidae</taxon>
        <taxon>Sus</taxon>
    </lineage>
</organism>
<accession>A0A481DQT9</accession>
<dbReference type="EMBL" id="DQIR01329314">
    <property type="protein sequence ID" value="HDC84722.1"/>
    <property type="molecule type" value="Transcribed_RNA"/>
</dbReference>
<dbReference type="EMBL" id="DQIR01329274">
    <property type="protein sequence ID" value="HDC84682.1"/>
    <property type="molecule type" value="Transcribed_RNA"/>
</dbReference>